<proteinExistence type="predicted"/>
<dbReference type="Gene3D" id="4.10.60.10">
    <property type="entry name" value="Zinc finger, CCHC-type"/>
    <property type="match status" value="1"/>
</dbReference>
<comment type="caution">
    <text evidence="1">The sequence shown here is derived from an EMBL/GenBank/DDBJ whole genome shotgun (WGS) entry which is preliminary data.</text>
</comment>
<evidence type="ECO:0000313" key="2">
    <source>
        <dbReference type="Proteomes" id="UP000077202"/>
    </source>
</evidence>
<keyword evidence="2" id="KW-1185">Reference proteome</keyword>
<dbReference type="GO" id="GO:0003676">
    <property type="term" value="F:nucleic acid binding"/>
    <property type="evidence" value="ECO:0007669"/>
    <property type="project" value="InterPro"/>
</dbReference>
<accession>A0A176WEH9</accession>
<organism evidence="1 2">
    <name type="scientific">Marchantia polymorpha subsp. ruderalis</name>
    <dbReference type="NCBI Taxonomy" id="1480154"/>
    <lineage>
        <taxon>Eukaryota</taxon>
        <taxon>Viridiplantae</taxon>
        <taxon>Streptophyta</taxon>
        <taxon>Embryophyta</taxon>
        <taxon>Marchantiophyta</taxon>
        <taxon>Marchantiopsida</taxon>
        <taxon>Marchantiidae</taxon>
        <taxon>Marchantiales</taxon>
        <taxon>Marchantiaceae</taxon>
        <taxon>Marchantia</taxon>
    </lineage>
</organism>
<dbReference type="SUPFAM" id="SSF57756">
    <property type="entry name" value="Retrovirus zinc finger-like domains"/>
    <property type="match status" value="1"/>
</dbReference>
<gene>
    <name evidence="1" type="ORF">AXG93_3532s1000</name>
</gene>
<dbReference type="EMBL" id="LVLJ01001127">
    <property type="protein sequence ID" value="OAE31324.1"/>
    <property type="molecule type" value="Genomic_DNA"/>
</dbReference>
<dbReference type="GO" id="GO:0008270">
    <property type="term" value="F:zinc ion binding"/>
    <property type="evidence" value="ECO:0007669"/>
    <property type="project" value="InterPro"/>
</dbReference>
<dbReference type="InterPro" id="IPR036875">
    <property type="entry name" value="Znf_CCHC_sf"/>
</dbReference>
<dbReference type="Proteomes" id="UP000077202">
    <property type="component" value="Unassembled WGS sequence"/>
</dbReference>
<protein>
    <submittedName>
        <fullName evidence="1">Uncharacterized protein</fullName>
    </submittedName>
</protein>
<evidence type="ECO:0000313" key="1">
    <source>
        <dbReference type="EMBL" id="OAE31324.1"/>
    </source>
</evidence>
<dbReference type="AlphaFoldDB" id="A0A176WEH9"/>
<sequence length="143" mass="15851">MAMPPKSLAAIVSKVGHANTECTATRPSYPVNAVDWIPMWELAGYYTDAVEEIDYPIQEAPAPTFIPSAHISRYAPKDMATTFSQPRMVPPCALARPPPSTCYNYGGTRHYFPNCPHPRRQMGYVPLCGNYRKLGQTAAECDQ</sequence>
<reference evidence="1" key="1">
    <citation type="submission" date="2016-03" db="EMBL/GenBank/DDBJ databases">
        <title>Mechanisms controlling the formation of the plant cell surface in tip-growing cells are functionally conserved among land plants.</title>
        <authorList>
            <person name="Honkanen S."/>
            <person name="Jones V.A."/>
            <person name="Morieri G."/>
            <person name="Champion C."/>
            <person name="Hetherington A.J."/>
            <person name="Kelly S."/>
            <person name="Saint-Marcoux D."/>
            <person name="Proust H."/>
            <person name="Prescott H."/>
            <person name="Dolan L."/>
        </authorList>
    </citation>
    <scope>NUCLEOTIDE SEQUENCE [LARGE SCALE GENOMIC DNA]</scope>
    <source>
        <tissue evidence="1">Whole gametophyte</tissue>
    </source>
</reference>
<name>A0A176WEH9_MARPO</name>